<dbReference type="GO" id="GO:0016787">
    <property type="term" value="F:hydrolase activity"/>
    <property type="evidence" value="ECO:0007669"/>
    <property type="project" value="UniProtKB-KW"/>
</dbReference>
<dbReference type="KEGG" id="fcy:FRACYDRAFT_240765"/>
<dbReference type="AlphaFoldDB" id="A0A1E7F7S7"/>
<reference evidence="4 5" key="1">
    <citation type="submission" date="2016-09" db="EMBL/GenBank/DDBJ databases">
        <title>Extensive genetic diversity and differential bi-allelic expression allows diatom success in the polar Southern Ocean.</title>
        <authorList>
            <consortium name="DOE Joint Genome Institute"/>
            <person name="Mock T."/>
            <person name="Otillar R.P."/>
            <person name="Strauss J."/>
            <person name="Dupont C."/>
            <person name="Frickenhaus S."/>
            <person name="Maumus F."/>
            <person name="Mcmullan M."/>
            <person name="Sanges R."/>
            <person name="Schmutz J."/>
            <person name="Toseland A."/>
            <person name="Valas R."/>
            <person name="Veluchamy A."/>
            <person name="Ward B.J."/>
            <person name="Allen A."/>
            <person name="Barry K."/>
            <person name="Falciatore A."/>
            <person name="Ferrante M."/>
            <person name="Fortunato A.E."/>
            <person name="Gloeckner G."/>
            <person name="Gruber A."/>
            <person name="Hipkin R."/>
            <person name="Janech M."/>
            <person name="Kroth P."/>
            <person name="Leese F."/>
            <person name="Lindquist E."/>
            <person name="Lyon B.R."/>
            <person name="Martin J."/>
            <person name="Mayer C."/>
            <person name="Parker M."/>
            <person name="Quesneville H."/>
            <person name="Raymond J."/>
            <person name="Uhlig C."/>
            <person name="Valentin K.U."/>
            <person name="Worden A.Z."/>
            <person name="Armbrust E.V."/>
            <person name="Bowler C."/>
            <person name="Green B."/>
            <person name="Moulton V."/>
            <person name="Van Oosterhout C."/>
            <person name="Grigoriev I."/>
        </authorList>
    </citation>
    <scope>NUCLEOTIDE SEQUENCE [LARGE SCALE GENOMIC DNA]</scope>
    <source>
        <strain evidence="4 5">CCMP1102</strain>
    </source>
</reference>
<keyword evidence="5" id="KW-1185">Reference proteome</keyword>
<dbReference type="PANTHER" id="PTHR11783">
    <property type="entry name" value="SULFOTRANSFERASE SULT"/>
    <property type="match status" value="1"/>
</dbReference>
<sequence length="438" mass="50136">MIITWMKGGEAFKVIIQRISTMVEAKANSYGRVYGEPHGKNTTLNVYRGEQGGSTTRPEDLLVSIPIGHPDSMMSKESVRRAVEDFITTPTDIIVSTFPKTGTTLITWICHLLRTLSQHYNNNKEKNNNEIELLKLKIMNSFDTIYELCPWPTLCWDIGDDPNNTIPQYQGLPLSPRVYKSHLRMASIYPGCKYIVTVRDPSKTTLSFYNFFISKKVPFIIDTTNENNDNDKILMDVSTFLMDTPFIQGITTKAEPNQRASIWDYYIEYHQLLYCSDVLILIYEDIVQDMPQAIRQIGQFMNIINNDNDSDDDDGIDNDNGNDDDNLVSIIGSMTTKEYMSQYMSKFDEPYERACQLNRSADLSQLAPGNKIATVQQKNHPQTLNKEAQQFLRTKWNESLQPLGYNNYSDDFCTTIRNRNKTLFAYMRIGILVPNGSG</sequence>
<evidence type="ECO:0000313" key="4">
    <source>
        <dbReference type="EMBL" id="OEU14231.1"/>
    </source>
</evidence>
<gene>
    <name evidence="4" type="ORF">FRACYDRAFT_240765</name>
</gene>
<dbReference type="InterPro" id="IPR000863">
    <property type="entry name" value="Sulfotransferase_dom"/>
</dbReference>
<dbReference type="SUPFAM" id="SSF52540">
    <property type="entry name" value="P-loop containing nucleoside triphosphate hydrolases"/>
    <property type="match status" value="1"/>
</dbReference>
<dbReference type="Pfam" id="PF00685">
    <property type="entry name" value="Sulfotransfer_1"/>
    <property type="match status" value="1"/>
</dbReference>
<dbReference type="OrthoDB" id="40166at2759"/>
<protein>
    <submittedName>
        <fullName evidence="4">p-loop containing nucleoside triphosphate hydrolase protein</fullName>
    </submittedName>
</protein>
<keyword evidence="4" id="KW-0378">Hydrolase</keyword>
<accession>A0A1E7F7S7</accession>
<dbReference type="InterPro" id="IPR027417">
    <property type="entry name" value="P-loop_NTPase"/>
</dbReference>
<feature type="domain" description="Sulfotransferase" evidence="3">
    <location>
        <begin position="90"/>
        <end position="304"/>
    </location>
</feature>
<dbReference type="InParanoid" id="A0A1E7F7S7"/>
<name>A0A1E7F7S7_9STRA</name>
<evidence type="ECO:0000256" key="1">
    <source>
        <dbReference type="ARBA" id="ARBA00005771"/>
    </source>
</evidence>
<dbReference type="Gene3D" id="3.40.50.300">
    <property type="entry name" value="P-loop containing nucleotide triphosphate hydrolases"/>
    <property type="match status" value="1"/>
</dbReference>
<dbReference type="EMBL" id="KV784360">
    <property type="protein sequence ID" value="OEU14231.1"/>
    <property type="molecule type" value="Genomic_DNA"/>
</dbReference>
<keyword evidence="2" id="KW-0808">Transferase</keyword>
<dbReference type="Proteomes" id="UP000095751">
    <property type="component" value="Unassembled WGS sequence"/>
</dbReference>
<organism evidence="4 5">
    <name type="scientific">Fragilariopsis cylindrus CCMP1102</name>
    <dbReference type="NCBI Taxonomy" id="635003"/>
    <lineage>
        <taxon>Eukaryota</taxon>
        <taxon>Sar</taxon>
        <taxon>Stramenopiles</taxon>
        <taxon>Ochrophyta</taxon>
        <taxon>Bacillariophyta</taxon>
        <taxon>Bacillariophyceae</taxon>
        <taxon>Bacillariophycidae</taxon>
        <taxon>Bacillariales</taxon>
        <taxon>Bacillariaceae</taxon>
        <taxon>Fragilariopsis</taxon>
    </lineage>
</organism>
<evidence type="ECO:0000256" key="2">
    <source>
        <dbReference type="ARBA" id="ARBA00022679"/>
    </source>
</evidence>
<evidence type="ECO:0000259" key="3">
    <source>
        <dbReference type="Pfam" id="PF00685"/>
    </source>
</evidence>
<dbReference type="GO" id="GO:0008146">
    <property type="term" value="F:sulfotransferase activity"/>
    <property type="evidence" value="ECO:0007669"/>
    <property type="project" value="InterPro"/>
</dbReference>
<comment type="similarity">
    <text evidence="1">Belongs to the sulfotransferase 1 family.</text>
</comment>
<proteinExistence type="inferred from homology"/>
<evidence type="ECO:0000313" key="5">
    <source>
        <dbReference type="Proteomes" id="UP000095751"/>
    </source>
</evidence>